<keyword evidence="2" id="KW-1185">Reference proteome</keyword>
<sequence length="63" mass="7055">MEGRSCRFILIPLYPNLHDAITDALAKAPGKKGIKNPEIIDVFYMFSPIIRCTVVKGYATNEN</sequence>
<gene>
    <name evidence="1" type="ordered locus">LEPBI_I1246</name>
</gene>
<dbReference type="EMBL" id="CP000786">
    <property type="protein sequence ID" value="ABZ97359.1"/>
    <property type="molecule type" value="Genomic_DNA"/>
</dbReference>
<dbReference type="STRING" id="456481.LEPBI_I1246"/>
<dbReference type="Proteomes" id="UP000001847">
    <property type="component" value="Chromosome I"/>
</dbReference>
<dbReference type="HOGENOM" id="CLU_2880399_0_0_12"/>
<proteinExistence type="predicted"/>
<organism evidence="1 2">
    <name type="scientific">Leptospira biflexa serovar Patoc (strain Patoc 1 / ATCC 23582 / Paris)</name>
    <dbReference type="NCBI Taxonomy" id="456481"/>
    <lineage>
        <taxon>Bacteria</taxon>
        <taxon>Pseudomonadati</taxon>
        <taxon>Spirochaetota</taxon>
        <taxon>Spirochaetia</taxon>
        <taxon>Leptospirales</taxon>
        <taxon>Leptospiraceae</taxon>
        <taxon>Leptospira</taxon>
    </lineage>
</organism>
<evidence type="ECO:0000313" key="1">
    <source>
        <dbReference type="EMBL" id="ABZ97359.1"/>
    </source>
</evidence>
<dbReference type="AlphaFoldDB" id="B0SNS8"/>
<dbReference type="KEGG" id="lbi:LEPBI_I1246"/>
<evidence type="ECO:0000313" key="2">
    <source>
        <dbReference type="Proteomes" id="UP000001847"/>
    </source>
</evidence>
<reference evidence="1 2" key="1">
    <citation type="journal article" date="2008" name="PLoS ONE">
        <title>Genome sequence of the saprophyte Leptospira biflexa provides insights into the evolution of Leptospira and the pathogenesis of leptospirosis.</title>
        <authorList>
            <person name="Picardeau M."/>
            <person name="Bulach D.M."/>
            <person name="Bouchier C."/>
            <person name="Zuerner R.L."/>
            <person name="Zidane N."/>
            <person name="Wilson P.J."/>
            <person name="Creno S."/>
            <person name="Kuczek E.S."/>
            <person name="Bommezzadri S."/>
            <person name="Davis J.C."/>
            <person name="McGrath A."/>
            <person name="Johnson M.J."/>
            <person name="Boursaux-Eude C."/>
            <person name="Seemann T."/>
            <person name="Rouy Z."/>
            <person name="Coppel R.L."/>
            <person name="Rood J.I."/>
            <person name="Lajus A."/>
            <person name="Davies J.K."/>
            <person name="Medigue C."/>
            <person name="Adler B."/>
        </authorList>
    </citation>
    <scope>NUCLEOTIDE SEQUENCE [LARGE SCALE GENOMIC DNA]</scope>
    <source>
        <strain evidence="2">Patoc 1 / ATCC 23582 / Paris</strain>
    </source>
</reference>
<accession>B0SNS8</accession>
<protein>
    <submittedName>
        <fullName evidence="1">Uncharacterized protein</fullName>
    </submittedName>
</protein>
<name>B0SNS8_LEPBP</name>